<evidence type="ECO:0000313" key="1">
    <source>
        <dbReference type="EMBL" id="MFF0542557.1"/>
    </source>
</evidence>
<gene>
    <name evidence="1" type="ORF">ACFYTF_06945</name>
</gene>
<organism evidence="1 2">
    <name type="scientific">Nocardia thailandica</name>
    <dbReference type="NCBI Taxonomy" id="257275"/>
    <lineage>
        <taxon>Bacteria</taxon>
        <taxon>Bacillati</taxon>
        <taxon>Actinomycetota</taxon>
        <taxon>Actinomycetes</taxon>
        <taxon>Mycobacteriales</taxon>
        <taxon>Nocardiaceae</taxon>
        <taxon>Nocardia</taxon>
    </lineage>
</organism>
<protein>
    <submittedName>
        <fullName evidence="1">DUF6301 family protein</fullName>
    </submittedName>
</protein>
<dbReference type="Pfam" id="PF19818">
    <property type="entry name" value="DUF6301"/>
    <property type="match status" value="1"/>
</dbReference>
<name>A0ABW6PJI6_9NOCA</name>
<sequence length="163" mass="17836">MTEWQTTPAPEVAALATRLRDLDWSWQLADAPRLAAEFGWRVVSERPGWVMLDTGFGTGSGTIFADDGRVERIEIRVTGYAEDTEAGRTLVRDASAELEEAIEGALGAPTARVVDDPVQIRWAGAEATLVQARQELSVWLWLVTNEALAADDRDAEVDVQGLL</sequence>
<comment type="caution">
    <text evidence="1">The sequence shown here is derived from an EMBL/GenBank/DDBJ whole genome shotgun (WGS) entry which is preliminary data.</text>
</comment>
<dbReference type="InterPro" id="IPR046268">
    <property type="entry name" value="DUF6301"/>
</dbReference>
<reference evidence="1 2" key="1">
    <citation type="submission" date="2024-10" db="EMBL/GenBank/DDBJ databases">
        <title>The Natural Products Discovery Center: Release of the First 8490 Sequenced Strains for Exploring Actinobacteria Biosynthetic Diversity.</title>
        <authorList>
            <person name="Kalkreuter E."/>
            <person name="Kautsar S.A."/>
            <person name="Yang D."/>
            <person name="Bader C.D."/>
            <person name="Teijaro C.N."/>
            <person name="Fluegel L."/>
            <person name="Davis C.M."/>
            <person name="Simpson J.R."/>
            <person name="Lauterbach L."/>
            <person name="Steele A.D."/>
            <person name="Gui C."/>
            <person name="Meng S."/>
            <person name="Li G."/>
            <person name="Viehrig K."/>
            <person name="Ye F."/>
            <person name="Su P."/>
            <person name="Kiefer A.F."/>
            <person name="Nichols A."/>
            <person name="Cepeda A.J."/>
            <person name="Yan W."/>
            <person name="Fan B."/>
            <person name="Jiang Y."/>
            <person name="Adhikari A."/>
            <person name="Zheng C.-J."/>
            <person name="Schuster L."/>
            <person name="Cowan T.M."/>
            <person name="Smanski M.J."/>
            <person name="Chevrette M.G."/>
            <person name="De Carvalho L.P.S."/>
            <person name="Shen B."/>
        </authorList>
    </citation>
    <scope>NUCLEOTIDE SEQUENCE [LARGE SCALE GENOMIC DNA]</scope>
    <source>
        <strain evidence="1 2">NPDC004045</strain>
    </source>
</reference>
<dbReference type="RefSeq" id="WP_387699414.1">
    <property type="nucleotide sequence ID" value="NZ_JBIAMX010000003.1"/>
</dbReference>
<evidence type="ECO:0000313" key="2">
    <source>
        <dbReference type="Proteomes" id="UP001601444"/>
    </source>
</evidence>
<accession>A0ABW6PJI6</accession>
<dbReference type="Proteomes" id="UP001601444">
    <property type="component" value="Unassembled WGS sequence"/>
</dbReference>
<proteinExistence type="predicted"/>
<dbReference type="EMBL" id="JBIAMX010000003">
    <property type="protein sequence ID" value="MFF0542557.1"/>
    <property type="molecule type" value="Genomic_DNA"/>
</dbReference>
<keyword evidence="2" id="KW-1185">Reference proteome</keyword>